<dbReference type="Pfam" id="PF07517">
    <property type="entry name" value="SecA_DEAD"/>
    <property type="match status" value="1"/>
</dbReference>
<sequence length="2936" mass="333036">MPALSENKYLQSLLNNLITSYETEINYIPIEIELDPQQISKHDLDTLLAFITEPRKRLFLFKIPGDQSTTEKLAFTARRSVLSKTAETILKSTSSRPKINPLKQTLSSGSSSIRAGIQIQKSFVVPKQAITLQDAHQEHIEQIVTPDLVLIPVALPELPVLSLQLNVLGISALQDTAALKIKEHPDVFMDGIIPKNLPKGFYIDEKKHALCYTDTPHRLPSALAPALEKTAQIPLPSIEQAKALLPAIPERMITLLLNTQFSTAQKNALLQVLPTHSDEVTGFLNALRPANLEFIVPFLAKLFILGGETHASLATRLLNTCLNKRINLDFLKNPEAQNAFFSTRGIKNLQKLASLPAEQKEWWNSLVMAHLSNDQRYFDFNAFFEAYTQIFLPRIAEKNLTLPNPCPIQHNGHLLITLNRVLDVLEHAENPQEQCLTLGNLNWGPTGVHYAMTKKPESERFKQVASCMNIERAEDTIINPAAIYQNLQSEQLSLEPWLFRYMGQHWKSGIRLTDIRAQLEKIQQLTWPPVQKNQLIFILTTTFSDKSALSAEQWQHTLTSCIHLLQTLNQNERKDLLKGLSRCFQFKPHPSLVQIKTLIEQCIELKTAFPEKNFKNELISPLISCLKHEGYELFNILQERIQKTDPMSEENQFSLTAMASYTAILQINRQDLHPDFIKLLAKLDEPQLTQTSVDNLISSFKTLHTKKGADFHSLVLNTLSQINISKSQPLPNIDFIQKQLATLSDLPDIIPVEHGTFEKQETWFKNLIIDKNLFPGCVFGNGDISKLDDLIVDALVDAVKKRSAALRVDRLKSALQRNLQNFIVPQQLRDQLNVELIPLFDALNELVLLLQSPNPKFPEVIEKFRYFEEKKPILLEGLYGVGILGRSKGEYLLSFLLTGKRSAADNMTGSAFATVLSQLHGLFVREMTAFFDNPQNRTVVKDLDVNTSLSWMAAFNETHSLTFLFKEELVEKKVLPALKKTLQQLNTQDPDFEKSILDAAAELAENAPADQALQSYKNKIEAIANYLNLLIDIKDHLPEQFNKLYKQLNTGALARINYTHKQMLVSKLIKAKPESLDLYLKLTTQALEENPEADNAAIARSINGLVTLFNLSDLEPETEVMFFKMSMVHNLKNPSPFPLAALNELKKSALPEETKSLIIKQLIQILSRMPGADSPELVNGLVQQIQLFLTQNPAQASLCIALLQRVSRGNLNQDLAAYPNILQQLTALSAENKEKLAVILTGLASRKKDDTVNLSVLLEITKGLARRSSADIDQVLQLFTTPPYPIAQNLNSALLAHDSEKLKAYCSSFDTNPFAKTGEERDLKKHFATDRIQDALLSLTDLIDETELPHTLRLQFAKQLTFIEILGYTDPLNPNDFQGLKKLTASSRHDLKTRACTLLQQLRSKTVPPEQLEVTQLELLAYLREIYFRTTGLFPNTTQMLVLLLALHDPSLNLLMRIKTGEGKSINTPMLSVLQWMDGGTVAQWTANPTLLIRDYENNCEPFFKFLDINSTLIQSDSPPEAYRFDSINCSTIEDIGNFYQTAKELKKEALILNDGPTHVVLDECDNALLDQLVLYKLVAEHDQTEGTQNNAAQWIYPLAYQFINLPAFRNTDPTLGPVWDEDEDLEQFRLFLNKEVNEKFNGDAEKQNFLMAASNTQLMQWIHASCIAATQIENKHFIVQPVKVKDETGNEITKKIVCVPLMRSTPKTGSIFIDGVQQALQARLMAERPDQAHYFVIDAAPPVLASISARSLIKLFQNKNGRLIGISATPGDNLELKSLATQIGTQAIGIAPYAGDKRKMHPPVFTFSREESIRAICNAIDSRKLPITNPRMEINADVAIQTYEEREAFIARTNEAIEEWSLTQTQPILIINEDFSDATDLEASLETYKREGFKVQIVTGKETQEELQHIIKQAGRPNTITVGTAMLATGIDINTGDHPRGLIVIQPYTDTERMTTQIAGRAARNGKPGEWLPIYQINPPQTILEKILYYIFPWYRQRMHEHAVETTRNKIKLQATVDRIYTQSIDEVQQTLMQQIQAWENLLLELNPSDYKLQLELYQWRETILSELSRSQETSISQETLEASITQFKNSACRLWETLKEEKWAARAAKATHLTEEQSLKLNYLKQLDLSQELDVQAALQQKNKSFTAGAKALMHQNLETMILDKAGVALEYTNPTEEEREELKLAQCKQLLPNLIGAFCAVYPQAISQLVPPETAHGTSFLPEMVTSIIRKVIEKKNQVLGKEEQQHISRTVIQFFQKELATADSDKIKDLLDQLKQLLLLHCEELSKTSLVEQFKMQGLILTFCTLYQNSGLPEDPQLTALKTSYSNEIMQKLSLRLLDQLAWVKQSPQPLHAYFERGVAKEAAHTIYDLAEEVRSSPNDAEKIHALYIGLQEQRVILKDKYLFSIGHSSPRNVINEALNAIDSLNSAPHCDQQFRVLCHDNALCEYHLAQFRDYLCRMSPASHAIPDPVWEHLKNTLIRISNRSKNNQSHLIQELHKAVERFATYEAYRPYQTQLKALNKQLTQSIETLKNADGLKQDVEENLLKQKTVQIATLLQVDANQVRIQSGTDGLQSFIELQIENAPLKEGFTGYQSSFFTKIEAGKTRQTCRKSTFEESKQALLDLSDLKAIEVLPPEKQAAFKKLFELKALLDLDWSAGLEHSVQGELPECIQSKLRNIEQLKQWDWTLQPVEFDSLCIILEKNPEESFMLLLERQSTLNKEIQQIRTRLIDADQEVLEQKNKISIVEDSIKTKETRLKHPDCGYLEAASLRTQILAHKTNILYLKYQLTGPEGIVNGIKKEEDTCQKKLNEVNQLLDTQRKEFVVGLTAATKQALAIHLQDESKKYVDEMKQELHSTDTTIEVIEKTELKKSRYQTRRFFNPTELLRFEAKLAHEEELIPQGTRPQNVRDLSCAQESREEDFYPEAESSLVF</sequence>
<keyword evidence="3" id="KW-0472">Membrane</keyword>
<evidence type="ECO:0000259" key="7">
    <source>
        <dbReference type="PROSITE" id="PS51194"/>
    </source>
</evidence>
<evidence type="ECO:0000256" key="5">
    <source>
        <dbReference type="ARBA" id="ARBA00023010"/>
    </source>
</evidence>
<dbReference type="GO" id="GO:0006886">
    <property type="term" value="P:intracellular protein transport"/>
    <property type="evidence" value="ECO:0007669"/>
    <property type="project" value="InterPro"/>
</dbReference>
<name>A0A9X2D362_9GAMM</name>
<comment type="caution">
    <text evidence="9">The sequence shown here is derived from an EMBL/GenBank/DDBJ whole genome shotgun (WGS) entry which is preliminary data.</text>
</comment>
<protein>
    <recommendedName>
        <fullName evidence="11">Protein translocase subunit SecA</fullName>
    </recommendedName>
</protein>
<dbReference type="PROSITE" id="PS51196">
    <property type="entry name" value="SECA_MOTOR_DEAD"/>
    <property type="match status" value="1"/>
</dbReference>
<dbReference type="InterPro" id="IPR001650">
    <property type="entry name" value="Helicase_C-like"/>
</dbReference>
<keyword evidence="4" id="KW-0813">Transport</keyword>
<dbReference type="PANTHER" id="PTHR30612">
    <property type="entry name" value="SECA INNER MEMBRANE COMPONENT OF SEC PROTEIN SECRETION SYSTEM"/>
    <property type="match status" value="1"/>
</dbReference>
<organism evidence="9 10">
    <name type="scientific">Legionella maioricensis</name>
    <dbReference type="NCBI Taxonomy" id="2896528"/>
    <lineage>
        <taxon>Bacteria</taxon>
        <taxon>Pseudomonadati</taxon>
        <taxon>Pseudomonadota</taxon>
        <taxon>Gammaproteobacteria</taxon>
        <taxon>Legionellales</taxon>
        <taxon>Legionellaceae</taxon>
        <taxon>Legionella</taxon>
    </lineage>
</organism>
<feature type="region of interest" description="Disordered" evidence="6">
    <location>
        <begin position="2903"/>
        <end position="2936"/>
    </location>
</feature>
<evidence type="ECO:0000256" key="1">
    <source>
        <dbReference type="ARBA" id="ARBA00022475"/>
    </source>
</evidence>
<dbReference type="GO" id="GO:0006605">
    <property type="term" value="P:protein targeting"/>
    <property type="evidence" value="ECO:0007669"/>
    <property type="project" value="InterPro"/>
</dbReference>
<evidence type="ECO:0000313" key="10">
    <source>
        <dbReference type="Proteomes" id="UP001139721"/>
    </source>
</evidence>
<dbReference type="InterPro" id="IPR011115">
    <property type="entry name" value="SecA_DEAD"/>
</dbReference>
<evidence type="ECO:0000256" key="4">
    <source>
        <dbReference type="ARBA" id="ARBA00022927"/>
    </source>
</evidence>
<feature type="domain" description="Helicase C-terminal" evidence="7">
    <location>
        <begin position="1857"/>
        <end position="2013"/>
    </location>
</feature>
<reference evidence="9" key="1">
    <citation type="submission" date="2021-11" db="EMBL/GenBank/DDBJ databases">
        <title>Legionella maioricencis sp. nov., a new species isolated from hot water samples in Mallorca.</title>
        <authorList>
            <person name="Crespi S."/>
            <person name="Drasar V."/>
            <person name="Salva-Serra F."/>
            <person name="Jaen-Luchoro D."/>
            <person name="Pineiro-Iglesias B."/>
            <person name="Aliaga F."/>
            <person name="Fernandez-Juarez V."/>
            <person name="Coll G."/>
            <person name="Moore E.R.B."/>
            <person name="Bennasar-Figueras A."/>
        </authorList>
    </citation>
    <scope>NUCLEOTIDE SEQUENCE</scope>
    <source>
        <strain evidence="9">HCPI-6</strain>
    </source>
</reference>
<dbReference type="GO" id="GO:0017038">
    <property type="term" value="P:protein import"/>
    <property type="evidence" value="ECO:0007669"/>
    <property type="project" value="InterPro"/>
</dbReference>
<dbReference type="PROSITE" id="PS51194">
    <property type="entry name" value="HELICASE_CTER"/>
    <property type="match status" value="1"/>
</dbReference>
<dbReference type="Gene3D" id="3.40.50.300">
    <property type="entry name" value="P-loop containing nucleotide triphosphate hydrolases"/>
    <property type="match status" value="2"/>
</dbReference>
<evidence type="ECO:0000256" key="2">
    <source>
        <dbReference type="ARBA" id="ARBA00022490"/>
    </source>
</evidence>
<evidence type="ECO:0000256" key="6">
    <source>
        <dbReference type="SAM" id="MobiDB-lite"/>
    </source>
</evidence>
<accession>A0A9X2D362</accession>
<dbReference type="PANTHER" id="PTHR30612:SF0">
    <property type="entry name" value="CHLOROPLAST PROTEIN-TRANSPORTING ATPASE"/>
    <property type="match status" value="1"/>
</dbReference>
<evidence type="ECO:0000259" key="8">
    <source>
        <dbReference type="PROSITE" id="PS51196"/>
    </source>
</evidence>
<evidence type="ECO:0000256" key="3">
    <source>
        <dbReference type="ARBA" id="ARBA00022519"/>
    </source>
</evidence>
<keyword evidence="10" id="KW-1185">Reference proteome</keyword>
<dbReference type="SUPFAM" id="SSF52540">
    <property type="entry name" value="P-loop containing nucleoside triphosphate hydrolases"/>
    <property type="match status" value="1"/>
</dbReference>
<evidence type="ECO:0000313" key="9">
    <source>
        <dbReference type="EMBL" id="MCL9685484.1"/>
    </source>
</evidence>
<dbReference type="EMBL" id="JAJKBJ010000027">
    <property type="protein sequence ID" value="MCL9685484.1"/>
    <property type="molecule type" value="Genomic_DNA"/>
</dbReference>
<keyword evidence="2" id="KW-0963">Cytoplasm</keyword>
<dbReference type="Pfam" id="PF00271">
    <property type="entry name" value="Helicase_C"/>
    <property type="match status" value="1"/>
</dbReference>
<dbReference type="GO" id="GO:0016020">
    <property type="term" value="C:membrane"/>
    <property type="evidence" value="ECO:0007669"/>
    <property type="project" value="InterPro"/>
</dbReference>
<dbReference type="Proteomes" id="UP001139721">
    <property type="component" value="Unassembled WGS sequence"/>
</dbReference>
<keyword evidence="5" id="KW-0811">Translocation</keyword>
<proteinExistence type="predicted"/>
<keyword evidence="1" id="KW-1003">Cell membrane</keyword>
<keyword evidence="4" id="KW-0653">Protein transport</keyword>
<feature type="domain" description="SecA family profile" evidence="8">
    <location>
        <begin position="1351"/>
        <end position="2014"/>
    </location>
</feature>
<dbReference type="InterPro" id="IPR000185">
    <property type="entry name" value="SecA"/>
</dbReference>
<evidence type="ECO:0008006" key="11">
    <source>
        <dbReference type="Google" id="ProtNLM"/>
    </source>
</evidence>
<dbReference type="GO" id="GO:0005524">
    <property type="term" value="F:ATP binding"/>
    <property type="evidence" value="ECO:0007669"/>
    <property type="project" value="InterPro"/>
</dbReference>
<dbReference type="RefSeq" id="WP_250424152.1">
    <property type="nucleotide sequence ID" value="NZ_JAJKBJ010000027.1"/>
</dbReference>
<dbReference type="InterPro" id="IPR027417">
    <property type="entry name" value="P-loop_NTPase"/>
</dbReference>
<gene>
    <name evidence="9" type="ORF">LOX96_15380</name>
</gene>
<keyword evidence="3" id="KW-0997">Cell inner membrane</keyword>
<dbReference type="InterPro" id="IPR014018">
    <property type="entry name" value="SecA_motor_DEAD"/>
</dbReference>